<reference evidence="1 2" key="1">
    <citation type="submission" date="2007-03" db="EMBL/GenBank/DDBJ databases">
        <authorList>
            <person name="Stal L."/>
            <person name="Ferriera S."/>
            <person name="Johnson J."/>
            <person name="Kravitz S."/>
            <person name="Beeson K."/>
            <person name="Sutton G."/>
            <person name="Rogers Y.-H."/>
            <person name="Friedman R."/>
            <person name="Frazier M."/>
            <person name="Venter J.C."/>
        </authorList>
    </citation>
    <scope>NUCLEOTIDE SEQUENCE [LARGE SCALE GENOMIC DNA]</scope>
    <source>
        <strain evidence="1 2">CCY0110</strain>
    </source>
</reference>
<keyword evidence="2" id="KW-1185">Reference proteome</keyword>
<sequence>MANFLALGEATMRLLWPLLPLLEGEELSVAVAVVAGA</sequence>
<evidence type="ECO:0000313" key="2">
    <source>
        <dbReference type="Proteomes" id="UP000003781"/>
    </source>
</evidence>
<accession>A3II41</accession>
<name>A3II41_9CHRO</name>
<dbReference type="EMBL" id="AAXW01000002">
    <property type="protein sequence ID" value="EAZ93473.1"/>
    <property type="molecule type" value="Genomic_DNA"/>
</dbReference>
<organism evidence="1 2">
    <name type="scientific">Crocosphaera chwakensis CCY0110</name>
    <dbReference type="NCBI Taxonomy" id="391612"/>
    <lineage>
        <taxon>Bacteria</taxon>
        <taxon>Bacillati</taxon>
        <taxon>Cyanobacteriota</taxon>
        <taxon>Cyanophyceae</taxon>
        <taxon>Oscillatoriophycideae</taxon>
        <taxon>Chroococcales</taxon>
        <taxon>Aphanothecaceae</taxon>
        <taxon>Crocosphaera</taxon>
        <taxon>Crocosphaera chwakensis</taxon>
    </lineage>
</organism>
<dbReference type="Proteomes" id="UP000003781">
    <property type="component" value="Unassembled WGS sequence"/>
</dbReference>
<proteinExistence type="predicted"/>
<protein>
    <submittedName>
        <fullName evidence="1">Uncharacterized protein</fullName>
    </submittedName>
</protein>
<dbReference type="AlphaFoldDB" id="A3II41"/>
<gene>
    <name evidence="1" type="ORF">CY0110_16797</name>
</gene>
<evidence type="ECO:0000313" key="1">
    <source>
        <dbReference type="EMBL" id="EAZ93473.1"/>
    </source>
</evidence>
<comment type="caution">
    <text evidence="1">The sequence shown here is derived from an EMBL/GenBank/DDBJ whole genome shotgun (WGS) entry which is preliminary data.</text>
</comment>